<dbReference type="EMBL" id="NWUO01000007">
    <property type="protein sequence ID" value="PNS11542.1"/>
    <property type="molecule type" value="Genomic_DNA"/>
</dbReference>
<dbReference type="Proteomes" id="UP000236345">
    <property type="component" value="Unassembled WGS sequence"/>
</dbReference>
<keyword evidence="1" id="KW-1133">Transmembrane helix</keyword>
<reference evidence="3" key="1">
    <citation type="submission" date="2017-09" db="EMBL/GenBank/DDBJ databases">
        <authorList>
            <person name="Palmer M."/>
            <person name="Steenkamp E.T."/>
            <person name="Coetzee M.P."/>
            <person name="Avontuur J.R."/>
            <person name="Van Zyl E."/>
            <person name="Chan W.-Y."/>
            <person name="Blom J."/>
            <person name="Venter S.N."/>
        </authorList>
    </citation>
    <scope>NUCLEOTIDE SEQUENCE [LARGE SCALE GENOMIC DNA]</scope>
    <source>
        <strain evidence="3">QC88-366</strain>
    </source>
</reference>
<dbReference type="OrthoDB" id="6545484at2"/>
<name>A0A2K1Q937_9GAMM</name>
<sequence length="153" mass="18157">MMKLIELILLVGIIAVSIALWGFYFGWREVRIIAVHKDKYSYSVLVDDFPKLARQKIIWWVKNKERVINMYGLSDSSDTADFNIYFWRFGDGYNELGKYDRLCFEDMPPPKNCIEKDRLMYITLTRNGEVSYWLNDTRYIQKADGRLVEVGFN</sequence>
<dbReference type="AlphaFoldDB" id="A0A2K1Q937"/>
<keyword evidence="1" id="KW-0812">Transmembrane</keyword>
<organism evidence="2 3">
    <name type="scientific">Mixta theicola</name>
    <dbReference type="NCBI Taxonomy" id="1458355"/>
    <lineage>
        <taxon>Bacteria</taxon>
        <taxon>Pseudomonadati</taxon>
        <taxon>Pseudomonadota</taxon>
        <taxon>Gammaproteobacteria</taxon>
        <taxon>Enterobacterales</taxon>
        <taxon>Erwiniaceae</taxon>
        <taxon>Mixta</taxon>
    </lineage>
</organism>
<evidence type="ECO:0000256" key="1">
    <source>
        <dbReference type="SAM" id="Phobius"/>
    </source>
</evidence>
<proteinExistence type="predicted"/>
<evidence type="ECO:0000313" key="3">
    <source>
        <dbReference type="Proteomes" id="UP000236345"/>
    </source>
</evidence>
<feature type="transmembrane region" description="Helical" evidence="1">
    <location>
        <begin position="7"/>
        <end position="27"/>
    </location>
</feature>
<keyword evidence="1" id="KW-0472">Membrane</keyword>
<evidence type="ECO:0000313" key="2">
    <source>
        <dbReference type="EMBL" id="PNS11542.1"/>
    </source>
</evidence>
<protein>
    <recommendedName>
        <fullName evidence="4">DUF943 domain-containing protein</fullName>
    </recommendedName>
</protein>
<evidence type="ECO:0008006" key="4">
    <source>
        <dbReference type="Google" id="ProtNLM"/>
    </source>
</evidence>
<accession>A0A2K1Q937</accession>
<comment type="caution">
    <text evidence="2">The sequence shown here is derived from an EMBL/GenBank/DDBJ whole genome shotgun (WGS) entry which is preliminary data.</text>
</comment>
<dbReference type="RefSeq" id="WP_103059841.1">
    <property type="nucleotide sequence ID" value="NZ_BSOF01000009.1"/>
</dbReference>
<dbReference type="Pfam" id="PF06092">
    <property type="entry name" value="DUF943"/>
    <property type="match status" value="1"/>
</dbReference>
<gene>
    <name evidence="2" type="ORF">COO59_10995</name>
</gene>
<keyword evidence="3" id="KW-1185">Reference proteome</keyword>
<dbReference type="InterPro" id="IPR010351">
    <property type="entry name" value="DUF943"/>
</dbReference>